<reference evidence="8" key="1">
    <citation type="submission" date="2020-09" db="EMBL/GenBank/DDBJ databases">
        <authorList>
            <person name="Kikuchi T."/>
        </authorList>
    </citation>
    <scope>NUCLEOTIDE SEQUENCE</scope>
    <source>
        <strain evidence="8">SH1</strain>
    </source>
</reference>
<comment type="caution">
    <text evidence="8">The sequence shown here is derived from an EMBL/GenBank/DDBJ whole genome shotgun (WGS) entry which is preliminary data.</text>
</comment>
<dbReference type="Proteomes" id="UP000614601">
    <property type="component" value="Unassembled WGS sequence"/>
</dbReference>
<evidence type="ECO:0000259" key="7">
    <source>
        <dbReference type="Pfam" id="PF00248"/>
    </source>
</evidence>
<name>A0A811KT12_9BILA</name>
<dbReference type="PIRSF" id="PIRSF000097">
    <property type="entry name" value="AKR"/>
    <property type="match status" value="1"/>
</dbReference>
<evidence type="ECO:0000313" key="9">
    <source>
        <dbReference type="Proteomes" id="UP000614601"/>
    </source>
</evidence>
<evidence type="ECO:0000256" key="4">
    <source>
        <dbReference type="PIRSR" id="PIRSR000097-1"/>
    </source>
</evidence>
<feature type="domain" description="NADP-dependent oxidoreductase" evidence="7">
    <location>
        <begin position="2"/>
        <end position="251"/>
    </location>
</feature>
<evidence type="ECO:0000256" key="5">
    <source>
        <dbReference type="PIRSR" id="PIRSR000097-2"/>
    </source>
</evidence>
<keyword evidence="2" id="KW-0521">NADP</keyword>
<dbReference type="InterPro" id="IPR020471">
    <property type="entry name" value="AKR"/>
</dbReference>
<keyword evidence="3" id="KW-0560">Oxidoreductase</keyword>
<dbReference type="GO" id="GO:0016616">
    <property type="term" value="F:oxidoreductase activity, acting on the CH-OH group of donors, NAD or NADP as acceptor"/>
    <property type="evidence" value="ECO:0007669"/>
    <property type="project" value="UniProtKB-ARBA"/>
</dbReference>
<evidence type="ECO:0000256" key="6">
    <source>
        <dbReference type="PIRSR" id="PIRSR000097-3"/>
    </source>
</evidence>
<dbReference type="EMBL" id="CAJFCW020000004">
    <property type="protein sequence ID" value="CAG9112798.1"/>
    <property type="molecule type" value="Genomic_DNA"/>
</dbReference>
<feature type="site" description="Lowers pKa of active site Tyr" evidence="6">
    <location>
        <position position="56"/>
    </location>
</feature>
<dbReference type="PRINTS" id="PR00069">
    <property type="entry name" value="ALDKETRDTASE"/>
</dbReference>
<protein>
    <recommendedName>
        <fullName evidence="7">NADP-dependent oxidoreductase domain-containing protein</fullName>
    </recommendedName>
</protein>
<comment type="similarity">
    <text evidence="1">Belongs to the aldo/keto reductase family.</text>
</comment>
<dbReference type="SUPFAM" id="SSF51430">
    <property type="entry name" value="NAD(P)-linked oxidoreductase"/>
    <property type="match status" value="1"/>
</dbReference>
<sequence>MSTPEVEECVEHAIRSGYRMVDTAQVYRNERYVGEALKNCENKHGIDRHDIFLISKLHPKNNGEKAYESVKESLKALEVDYIDLFLIHWPGKTKYRASDKRNEQARELAWRGLERAYDEGLVRAIGVSNYEVSHLNHLLSFCKVHPAVNQCEFHPLYRPFDVIQWCQKNNVHFQAYSSLGTSDSKALLSNDKMLNMAKELDCTVGQLLLAYALNQGISVLPKSTRFEHIEENLKAKEVKLSQDQLREMEIMSEKKLCWDPSKVC</sequence>
<organism evidence="8 9">
    <name type="scientific">Bursaphelenchus okinawaensis</name>
    <dbReference type="NCBI Taxonomy" id="465554"/>
    <lineage>
        <taxon>Eukaryota</taxon>
        <taxon>Metazoa</taxon>
        <taxon>Ecdysozoa</taxon>
        <taxon>Nematoda</taxon>
        <taxon>Chromadorea</taxon>
        <taxon>Rhabditida</taxon>
        <taxon>Tylenchina</taxon>
        <taxon>Tylenchomorpha</taxon>
        <taxon>Aphelenchoidea</taxon>
        <taxon>Aphelenchoididae</taxon>
        <taxon>Bursaphelenchus</taxon>
    </lineage>
</organism>
<accession>A0A811KT12</accession>
<dbReference type="PROSITE" id="PS00062">
    <property type="entry name" value="ALDOKETO_REDUCTASE_2"/>
    <property type="match status" value="1"/>
</dbReference>
<evidence type="ECO:0000256" key="3">
    <source>
        <dbReference type="ARBA" id="ARBA00023002"/>
    </source>
</evidence>
<dbReference type="Pfam" id="PF00248">
    <property type="entry name" value="Aldo_ket_red"/>
    <property type="match status" value="1"/>
</dbReference>
<gene>
    <name evidence="8" type="ORF">BOKJ2_LOCUS8579</name>
</gene>
<keyword evidence="9" id="KW-1185">Reference proteome</keyword>
<dbReference type="AlphaFoldDB" id="A0A811KT12"/>
<dbReference type="PANTHER" id="PTHR43827:SF3">
    <property type="entry name" value="NADP-DEPENDENT OXIDOREDUCTASE DOMAIN-CONTAINING PROTEIN"/>
    <property type="match status" value="1"/>
</dbReference>
<dbReference type="Gene3D" id="3.20.20.100">
    <property type="entry name" value="NADP-dependent oxidoreductase domain"/>
    <property type="match status" value="1"/>
</dbReference>
<dbReference type="InterPro" id="IPR036812">
    <property type="entry name" value="NAD(P)_OxRdtase_dom_sf"/>
</dbReference>
<dbReference type="InterPro" id="IPR023210">
    <property type="entry name" value="NADP_OxRdtase_dom"/>
</dbReference>
<dbReference type="InterPro" id="IPR018170">
    <property type="entry name" value="Aldo/ket_reductase_CS"/>
</dbReference>
<dbReference type="EMBL" id="CAJFDH010000004">
    <property type="protein sequence ID" value="CAD5219708.1"/>
    <property type="molecule type" value="Genomic_DNA"/>
</dbReference>
<evidence type="ECO:0000313" key="8">
    <source>
        <dbReference type="EMBL" id="CAD5219708.1"/>
    </source>
</evidence>
<proteinExistence type="inferred from homology"/>
<dbReference type="Proteomes" id="UP000783686">
    <property type="component" value="Unassembled WGS sequence"/>
</dbReference>
<feature type="active site" description="Proton donor" evidence="4">
    <location>
        <position position="27"/>
    </location>
</feature>
<feature type="binding site" evidence="5">
    <location>
        <position position="88"/>
    </location>
    <ligand>
        <name>substrate</name>
    </ligand>
</feature>
<evidence type="ECO:0000256" key="1">
    <source>
        <dbReference type="ARBA" id="ARBA00007905"/>
    </source>
</evidence>
<dbReference type="FunFam" id="3.20.20.100:FF:000002">
    <property type="entry name" value="2,5-diketo-D-gluconic acid reductase A"/>
    <property type="match status" value="1"/>
</dbReference>
<evidence type="ECO:0000256" key="2">
    <source>
        <dbReference type="ARBA" id="ARBA00022857"/>
    </source>
</evidence>
<dbReference type="PANTHER" id="PTHR43827">
    <property type="entry name" value="2,5-DIKETO-D-GLUCONIC ACID REDUCTASE"/>
    <property type="match status" value="1"/>
</dbReference>
<dbReference type="OrthoDB" id="416253at2759"/>